<dbReference type="InterPro" id="IPR013656">
    <property type="entry name" value="PAS_4"/>
</dbReference>
<gene>
    <name evidence="12" type="ORF">ADN00_07745</name>
</gene>
<keyword evidence="8" id="KW-0472">Membrane</keyword>
<evidence type="ECO:0000313" key="12">
    <source>
        <dbReference type="EMBL" id="KPL78334.1"/>
    </source>
</evidence>
<dbReference type="NCBIfam" id="TIGR00229">
    <property type="entry name" value="sensory_box"/>
    <property type="match status" value="2"/>
</dbReference>
<dbReference type="InterPro" id="IPR013655">
    <property type="entry name" value="PAS_fold_3"/>
</dbReference>
<organism evidence="12 13">
    <name type="scientific">Ornatilinea apprima</name>
    <dbReference type="NCBI Taxonomy" id="1134406"/>
    <lineage>
        <taxon>Bacteria</taxon>
        <taxon>Bacillati</taxon>
        <taxon>Chloroflexota</taxon>
        <taxon>Anaerolineae</taxon>
        <taxon>Anaerolineales</taxon>
        <taxon>Anaerolineaceae</taxon>
        <taxon>Ornatilinea</taxon>
    </lineage>
</organism>
<protein>
    <recommendedName>
        <fullName evidence="14">GAF domain-containing protein</fullName>
    </recommendedName>
</protein>
<keyword evidence="5" id="KW-0418">Kinase</keyword>
<dbReference type="PANTHER" id="PTHR24421:SF37">
    <property type="entry name" value="SENSOR HISTIDINE KINASE NARS"/>
    <property type="match status" value="1"/>
</dbReference>
<evidence type="ECO:0000256" key="7">
    <source>
        <dbReference type="ARBA" id="ARBA00023012"/>
    </source>
</evidence>
<name>A0A0P6XFA7_9CHLR</name>
<dbReference type="Proteomes" id="UP000050417">
    <property type="component" value="Unassembled WGS sequence"/>
</dbReference>
<evidence type="ECO:0000259" key="10">
    <source>
        <dbReference type="PROSITE" id="PS50112"/>
    </source>
</evidence>
<evidence type="ECO:0000256" key="4">
    <source>
        <dbReference type="ARBA" id="ARBA00022692"/>
    </source>
</evidence>
<dbReference type="Pfam" id="PF13185">
    <property type="entry name" value="GAF_2"/>
    <property type="match status" value="4"/>
</dbReference>
<dbReference type="SMART" id="SM00065">
    <property type="entry name" value="GAF"/>
    <property type="match status" value="6"/>
</dbReference>
<dbReference type="SUPFAM" id="SSF55874">
    <property type="entry name" value="ATPase domain of HSP90 chaperone/DNA topoisomerase II/histidine kinase"/>
    <property type="match status" value="1"/>
</dbReference>
<feature type="domain" description="PAC" evidence="11">
    <location>
        <begin position="353"/>
        <end position="406"/>
    </location>
</feature>
<dbReference type="RefSeq" id="WP_075062406.1">
    <property type="nucleotide sequence ID" value="NZ_LGCL01000019.1"/>
</dbReference>
<dbReference type="InterPro" id="IPR035965">
    <property type="entry name" value="PAS-like_dom_sf"/>
</dbReference>
<evidence type="ECO:0000256" key="9">
    <source>
        <dbReference type="SAM" id="Coils"/>
    </source>
</evidence>
<evidence type="ECO:0000256" key="8">
    <source>
        <dbReference type="ARBA" id="ARBA00023136"/>
    </source>
</evidence>
<comment type="caution">
    <text evidence="12">The sequence shown here is derived from an EMBL/GenBank/DDBJ whole genome shotgun (WGS) entry which is preliminary data.</text>
</comment>
<evidence type="ECO:0000256" key="3">
    <source>
        <dbReference type="ARBA" id="ARBA00022679"/>
    </source>
</evidence>
<keyword evidence="9" id="KW-0175">Coiled coil</keyword>
<feature type="domain" description="PAS" evidence="10">
    <location>
        <begin position="274"/>
        <end position="350"/>
    </location>
</feature>
<dbReference type="OrthoDB" id="144293at2"/>
<proteinExistence type="predicted"/>
<feature type="domain" description="PAC" evidence="11">
    <location>
        <begin position="221"/>
        <end position="273"/>
    </location>
</feature>
<dbReference type="SMART" id="SM00091">
    <property type="entry name" value="PAS"/>
    <property type="match status" value="3"/>
</dbReference>
<dbReference type="GO" id="GO:0000155">
    <property type="term" value="F:phosphorelay sensor kinase activity"/>
    <property type="evidence" value="ECO:0007669"/>
    <property type="project" value="InterPro"/>
</dbReference>
<dbReference type="InterPro" id="IPR011712">
    <property type="entry name" value="Sig_transdc_His_kin_sub3_dim/P"/>
</dbReference>
<dbReference type="GO" id="GO:0046983">
    <property type="term" value="F:protein dimerization activity"/>
    <property type="evidence" value="ECO:0007669"/>
    <property type="project" value="InterPro"/>
</dbReference>
<keyword evidence="13" id="KW-1185">Reference proteome</keyword>
<evidence type="ECO:0000313" key="13">
    <source>
        <dbReference type="Proteomes" id="UP000050417"/>
    </source>
</evidence>
<evidence type="ECO:0000256" key="2">
    <source>
        <dbReference type="ARBA" id="ARBA00022475"/>
    </source>
</evidence>
<comment type="subcellular location">
    <subcellularLocation>
        <location evidence="1">Cell membrane</location>
        <topology evidence="1">Multi-pass membrane protein</topology>
    </subcellularLocation>
</comment>
<dbReference type="SMART" id="SM00387">
    <property type="entry name" value="HATPase_c"/>
    <property type="match status" value="1"/>
</dbReference>
<dbReference type="Gene3D" id="3.30.450.20">
    <property type="entry name" value="PAS domain"/>
    <property type="match status" value="3"/>
</dbReference>
<dbReference type="InterPro" id="IPR001610">
    <property type="entry name" value="PAC"/>
</dbReference>
<dbReference type="CDD" id="cd16917">
    <property type="entry name" value="HATPase_UhpB-NarQ-NarX-like"/>
    <property type="match status" value="1"/>
</dbReference>
<evidence type="ECO:0000256" key="5">
    <source>
        <dbReference type="ARBA" id="ARBA00022777"/>
    </source>
</evidence>
<dbReference type="PANTHER" id="PTHR24421">
    <property type="entry name" value="NITRATE/NITRITE SENSOR PROTEIN NARX-RELATED"/>
    <property type="match status" value="1"/>
</dbReference>
<evidence type="ECO:0000259" key="11">
    <source>
        <dbReference type="PROSITE" id="PS50113"/>
    </source>
</evidence>
<keyword evidence="4" id="KW-0812">Transmembrane</keyword>
<dbReference type="InterPro" id="IPR003594">
    <property type="entry name" value="HATPase_dom"/>
</dbReference>
<dbReference type="Gene3D" id="3.30.450.40">
    <property type="match status" value="6"/>
</dbReference>
<feature type="coiled-coil region" evidence="9">
    <location>
        <begin position="737"/>
        <end position="764"/>
    </location>
</feature>
<dbReference type="PROSITE" id="PS50112">
    <property type="entry name" value="PAS"/>
    <property type="match status" value="2"/>
</dbReference>
<dbReference type="PROSITE" id="PS50113">
    <property type="entry name" value="PAC"/>
    <property type="match status" value="2"/>
</dbReference>
<reference evidence="12 13" key="1">
    <citation type="submission" date="2015-07" db="EMBL/GenBank/DDBJ databases">
        <title>Genome sequence of Ornatilinea apprima DSM 23815.</title>
        <authorList>
            <person name="Hemp J."/>
            <person name="Ward L.M."/>
            <person name="Pace L.A."/>
            <person name="Fischer W.W."/>
        </authorList>
    </citation>
    <scope>NUCLEOTIDE SEQUENCE [LARGE SCALE GENOMIC DNA]</scope>
    <source>
        <strain evidence="12 13">P3M-1</strain>
    </source>
</reference>
<evidence type="ECO:0000256" key="6">
    <source>
        <dbReference type="ARBA" id="ARBA00022989"/>
    </source>
</evidence>
<evidence type="ECO:0000256" key="1">
    <source>
        <dbReference type="ARBA" id="ARBA00004651"/>
    </source>
</evidence>
<evidence type="ECO:0008006" key="14">
    <source>
        <dbReference type="Google" id="ProtNLM"/>
    </source>
</evidence>
<keyword evidence="3" id="KW-0808">Transferase</keyword>
<dbReference type="InterPro" id="IPR029016">
    <property type="entry name" value="GAF-like_dom_sf"/>
</dbReference>
<dbReference type="STRING" id="1134406.ADN00_07745"/>
<accession>A0A0P6XFA7</accession>
<dbReference type="InterPro" id="IPR000700">
    <property type="entry name" value="PAS-assoc_C"/>
</dbReference>
<keyword evidence="2" id="KW-1003">Cell membrane</keyword>
<dbReference type="SMART" id="SM00086">
    <property type="entry name" value="PAC"/>
    <property type="match status" value="2"/>
</dbReference>
<keyword evidence="6" id="KW-1133">Transmembrane helix</keyword>
<dbReference type="Pfam" id="PF07730">
    <property type="entry name" value="HisKA_3"/>
    <property type="match status" value="1"/>
</dbReference>
<dbReference type="SUPFAM" id="SSF55781">
    <property type="entry name" value="GAF domain-like"/>
    <property type="match status" value="6"/>
</dbReference>
<sequence>MVSEHHTPISTALQDLLFERMPMGVVMLDEELRVQRFNPQWAEYGMRHFVGDEKVMRPGVKIFDLMPDLEGQARPLFEQALRGQVVRKTSLPMRQAEKTTYWDTVLLPLEEKGEIRGVLQVVTDRTDDVRTQQDLSKTLESLRERDERFNLVINGTNDGVWDWNLVTDEIYFSPRWKAMVGFQDDELPNHLDSWLKRVHPDDMNAAMQSIQAHLDGKTDILNFEHRVLHRDGKYRWFLTRGISARDLSGRAYRMAGSDTDITEQKEALIKLRRSEEDLRSLMENATNFAIFRVKADLDQPQSRKIVLVSPSVTEIIGTDEPYNYAAWFKNLHPDDLERIKQANQKTWEKGQAFDQIVRVFNPKKNAWKWIHVLSTPVFNAAGQATHYNGLVMDITEQKEVEEKLRFQSQFEALLTDISTHFINLPSNKVDEGIQTGLGLLARLLGVERGYVFQYLDEGHTMSNTHEWVSEGTESLQADLQDFSIDALKWSNQILLNGMVLNVPDVEAMPEEARLERELFEQQGVKSIISIPLSYQGQVIGFLGFDSIRETKTWSDFEIRMLRVVGEVFINALEHQKAQQVREGQSRFMELLATEGSFSETLTALVSIVEEQMPGMLGLVLLLDEDGRYLHVGAGPSLPLAYLDFTEGLEIGPQVGSCGTAAFRKERVLVSDIAIDARWHALRAEALKHGLRACWSEPVMGADGRLLGTFAMYYRYPRMPREAELHTMEVAAHLAGMAIEQKRKQEDLQTAFQTLERRVEERTREIETRRKVAESLRDIIAVINSNRTLDETLDFIVEKADSLLDTSVVAVYLLETGSERLHLQASRGMDTDILENMRVSVGYGTVGRAVGEKRAVYFSDIDQIKVFSNPEKSLGEHDVRIRDDQWDLLELFKSRYKAILAVPLIVKDNALGGLAMYYPTPHYFSDEDINLAITFADQAALAIENARLYEVEQQRQLELQNLYADARRRAEEMQTLNTVQQAITSRLDPDSVLQMIADAARRLTNTTMSTVFLVDGDDLVLSVLSGKVDKSLIGYRMPMKTSVGGLALEMGESILITDSETDVRVFTEVTRMAGVRSFLVVPLLAENRQIGTITVANDQPGGLRPEDELLLTMLATGAVIALENAHYYREERERRQEAERRRVVAEGLREILSVLNSNRSLEEILNFITIQSCELLGASSTLIRRKQDHTNEFVLDASFNVHPEIAHLAISPILYESGLVLRQRKPMVIPDIKAVYHKLALKNMAPEQAHAINLLLKTYSSALVVPLYIQEALFGSLTFFYTQPREFNEEDTRLAMTLGDHTALAVENASLRSEAQRSAQNAERRRRVAEGLNVIVRTLNSSRSLNEVLSLIVNQARDLLGASATMLRRGDFKQQMVMTLASSGLPEEFDVIQMTPLIYTPKDQVLISQKPLVIKDIAAAFGPDLENPDLNDIHRQWYQLKIKYFKSYLVIPIGLREPDLPEAKGFGNLTFYFTEQQEFTEETIQLARMLADQAALALENAHLRQQSEQSAVIAERNRLARDLHDAVTQTLFSASLIAEVLPRIWDRNMDEGKRRLEELRQLTRGALAEMRTLLMELRPTALLEAEIEELFRQLSEAFMGRSRVPVKLTLEKNCTMPPDVRVAMYRIAQEALNNIAKHAHAEQVELSLFCLPGQVKLIVKDDGRGFDMRNISSDHLGVGIMKERAEAIGAILTISSEINRGTRIEAVWSGNQSEGD</sequence>
<dbReference type="SUPFAM" id="SSF55785">
    <property type="entry name" value="PYP-like sensor domain (PAS domain)"/>
    <property type="match status" value="3"/>
</dbReference>
<feature type="domain" description="PAS" evidence="10">
    <location>
        <begin position="145"/>
        <end position="217"/>
    </location>
</feature>
<dbReference type="EMBL" id="LGCL01000019">
    <property type="protein sequence ID" value="KPL78334.1"/>
    <property type="molecule type" value="Genomic_DNA"/>
</dbReference>
<dbReference type="Pfam" id="PF02518">
    <property type="entry name" value="HATPase_c"/>
    <property type="match status" value="1"/>
</dbReference>
<dbReference type="Gene3D" id="1.20.5.1930">
    <property type="match status" value="1"/>
</dbReference>
<dbReference type="Pfam" id="PF01590">
    <property type="entry name" value="GAF"/>
    <property type="match status" value="2"/>
</dbReference>
<dbReference type="Pfam" id="PF08448">
    <property type="entry name" value="PAS_4"/>
    <property type="match status" value="1"/>
</dbReference>
<dbReference type="InterPro" id="IPR000014">
    <property type="entry name" value="PAS"/>
</dbReference>
<dbReference type="GO" id="GO:0005886">
    <property type="term" value="C:plasma membrane"/>
    <property type="evidence" value="ECO:0007669"/>
    <property type="project" value="UniProtKB-SubCell"/>
</dbReference>
<dbReference type="InterPro" id="IPR036890">
    <property type="entry name" value="HATPase_C_sf"/>
</dbReference>
<keyword evidence="7" id="KW-0902">Two-component regulatory system</keyword>
<dbReference type="InterPro" id="IPR003018">
    <property type="entry name" value="GAF"/>
</dbReference>
<dbReference type="InterPro" id="IPR050482">
    <property type="entry name" value="Sensor_HK_TwoCompSys"/>
</dbReference>
<dbReference type="CDD" id="cd00130">
    <property type="entry name" value="PAS"/>
    <property type="match status" value="2"/>
</dbReference>
<dbReference type="Pfam" id="PF08447">
    <property type="entry name" value="PAS_3"/>
    <property type="match status" value="2"/>
</dbReference>
<dbReference type="Gene3D" id="3.30.565.10">
    <property type="entry name" value="Histidine kinase-like ATPase, C-terminal domain"/>
    <property type="match status" value="1"/>
</dbReference>